<dbReference type="GeneID" id="62194435"/>
<keyword evidence="13 16" id="KW-0472">Membrane</keyword>
<evidence type="ECO:0000259" key="18">
    <source>
        <dbReference type="Pfam" id="PF13439"/>
    </source>
</evidence>
<evidence type="ECO:0000256" key="16">
    <source>
        <dbReference type="RuleBase" id="RU367136"/>
    </source>
</evidence>
<feature type="domain" description="Glycosyltransferase subfamily 4-like N-terminal" evidence="18">
    <location>
        <begin position="13"/>
        <end position="196"/>
    </location>
</feature>
<evidence type="ECO:0000256" key="13">
    <source>
        <dbReference type="ARBA" id="ARBA00023136"/>
    </source>
</evidence>
<dbReference type="Pfam" id="PF13439">
    <property type="entry name" value="Glyco_transf_4"/>
    <property type="match status" value="1"/>
</dbReference>
<dbReference type="UniPathway" id="UPA00378"/>
<dbReference type="PANTHER" id="PTHR45918">
    <property type="entry name" value="ALPHA-1,3/1,6-MANNOSYLTRANSFERASE ALG2"/>
    <property type="match status" value="1"/>
</dbReference>
<evidence type="ECO:0000256" key="2">
    <source>
        <dbReference type="ARBA" id="ARBA00004586"/>
    </source>
</evidence>
<gene>
    <name evidence="19" type="ORF">FOA43_001034</name>
</gene>
<keyword evidence="11 16" id="KW-0256">Endoplasmic reticulum</keyword>
<evidence type="ECO:0000256" key="4">
    <source>
        <dbReference type="ARBA" id="ARBA00006122"/>
    </source>
</evidence>
<dbReference type="Proteomes" id="UP000662931">
    <property type="component" value="Chromosome 1"/>
</dbReference>
<comment type="subcellular location">
    <subcellularLocation>
        <location evidence="2 16">Endoplasmic reticulum membrane</location>
    </subcellularLocation>
</comment>
<dbReference type="InterPro" id="IPR001296">
    <property type="entry name" value="Glyco_trans_1"/>
</dbReference>
<evidence type="ECO:0000256" key="1">
    <source>
        <dbReference type="ARBA" id="ARBA00003142"/>
    </source>
</evidence>
<comment type="catalytic activity">
    <reaction evidence="15 16">
        <text>an alpha-D-Man-(1-&gt;3)-beta-D-Man-(1-&gt;4)-beta-D-GlcNAc-(1-&gt;4)-alpha-D-GlcNAc-diphospho-di-trans,poly-cis-dolichol + GDP-alpha-D-mannose = an alpha-D-Man-(1-&gt;3)-[alpha-D-Man-(1-&gt;6)]-beta-D-Man-(1-&gt;4)-beta-D-GlcNAc-(1-&gt;4)-alpha-D-GlcNAc-diphospho-di-trans,poly-cis-dolichol + GDP + H(+)</text>
        <dbReference type="Rhea" id="RHEA:29519"/>
        <dbReference type="Rhea" id="RHEA-COMP:19513"/>
        <dbReference type="Rhea" id="RHEA-COMP:19515"/>
        <dbReference type="ChEBI" id="CHEBI:15378"/>
        <dbReference type="ChEBI" id="CHEBI:57527"/>
        <dbReference type="ChEBI" id="CHEBI:58189"/>
        <dbReference type="ChEBI" id="CHEBI:132510"/>
        <dbReference type="ChEBI" id="CHEBI:132511"/>
        <dbReference type="EC" id="2.4.1.257"/>
    </reaction>
    <physiologicalReaction direction="left-to-right" evidence="15 16">
        <dbReference type="Rhea" id="RHEA:29520"/>
    </physiologicalReaction>
</comment>
<dbReference type="Gene3D" id="3.40.50.2000">
    <property type="entry name" value="Glycogen Phosphorylase B"/>
    <property type="match status" value="2"/>
</dbReference>
<keyword evidence="8 16" id="KW-0328">Glycosyltransferase</keyword>
<dbReference type="RefSeq" id="XP_038777286.1">
    <property type="nucleotide sequence ID" value="XM_038921358.1"/>
</dbReference>
<evidence type="ECO:0000256" key="9">
    <source>
        <dbReference type="ARBA" id="ARBA00022679"/>
    </source>
</evidence>
<dbReference type="OrthoDB" id="448893at2759"/>
<comment type="similarity">
    <text evidence="4 16">Belongs to the glycosyltransferase group 1 family.</text>
</comment>
<sequence>MPNIAFIHPDLGIGGAERLVVDAAMALKTQPNDSANSVSIFTSHCDPDHCFEEVSRGEFDLHVYGDYLPTNVAGKLSIVFAFLRQLYLVLKMIFLGELGQYDLIVVDQLAYCIPLLHLLKRHDAKILFYCHFPDKLLASHNGFLRSLYRAVFDSIEEWTTCKADKIVVNSEFTRKTVLNQFHSLANEALDVVYPCVPSAIDIDNKSVIEAAKLVQKSPFFLSINRFERKKHIELAVQSYALYVSQTGDSSQKLVISGGYDDRIAENVSYLKDLEQLCDHHKLSHFTSFNGDLSNESVQVLFLPSISTNLKNALLLSTDLLMYTPSYEHFGIVPLEAMRLGKLVLADNTGGPLETVVNYFDHRDTYTGFTVEADVEKWSDILELIKGFSDNELQEVSLRNKQRIQDHFSFLALRKSLYKAIDTCEPKAFVYEKFLPYVVIASILTIAVYIANQ</sequence>
<evidence type="ECO:0000256" key="11">
    <source>
        <dbReference type="ARBA" id="ARBA00022824"/>
    </source>
</evidence>
<dbReference type="EC" id="2.4.1.257" evidence="5 16"/>
<keyword evidence="12 16" id="KW-1133">Transmembrane helix</keyword>
<dbReference type="PANTHER" id="PTHR45918:SF1">
    <property type="entry name" value="ALPHA-1,3_1,6-MANNOSYLTRANSFERASE ALG2"/>
    <property type="match status" value="1"/>
</dbReference>
<proteinExistence type="inferred from homology"/>
<dbReference type="GO" id="GO:0004378">
    <property type="term" value="F:GDP-Man:Man(1)GlcNAc(2)-PP-Dol alpha-1,3-mannosyltransferase activity"/>
    <property type="evidence" value="ECO:0007669"/>
    <property type="project" value="UniProtKB-UniRule"/>
</dbReference>
<name>A0A875RWN5_EENNA</name>
<protein>
    <recommendedName>
        <fullName evidence="7 16">Alpha-1,3/1,6-mannosyltransferase ALG2</fullName>
        <ecNumber evidence="6 16">2.4.1.132</ecNumber>
        <ecNumber evidence="5 16">2.4.1.257</ecNumber>
    </recommendedName>
    <alternativeName>
        <fullName evidence="16">GDP-Man:Man(1)GlcNAc(2)-PP-Dol alpha-1,3-mannosyltransferase</fullName>
    </alternativeName>
</protein>
<dbReference type="InterPro" id="IPR027054">
    <property type="entry name" value="ALG2"/>
</dbReference>
<dbReference type="GO" id="GO:0102704">
    <property type="term" value="F:GDP-Man:Man(2)GlcNAc(2)-PP-Dol alpha-1,6-mannosyltransferase activity"/>
    <property type="evidence" value="ECO:0007669"/>
    <property type="project" value="UniProtKB-UniRule"/>
</dbReference>
<reference evidence="19" key="1">
    <citation type="submission" date="2020-10" db="EMBL/GenBank/DDBJ databases">
        <authorList>
            <person name="Roach M.J.R."/>
        </authorList>
    </citation>
    <scope>NUCLEOTIDE SEQUENCE</scope>
    <source>
        <strain evidence="19">CBS 1945</strain>
    </source>
</reference>
<dbReference type="InterPro" id="IPR028098">
    <property type="entry name" value="Glyco_trans_4-like_N"/>
</dbReference>
<evidence type="ECO:0000256" key="12">
    <source>
        <dbReference type="ARBA" id="ARBA00022989"/>
    </source>
</evidence>
<keyword evidence="20" id="KW-1185">Reference proteome</keyword>
<comment type="catalytic activity">
    <reaction evidence="14 16">
        <text>a beta-D-Man-(1-&gt;4)-beta-D-GlcNAc-(1-&gt;4)-alpha-D-GlcNAc-diphospho-di-trans,poly-cis-dolichol + GDP-alpha-D-mannose = an alpha-D-Man-(1-&gt;3)-beta-D-Man-(1-&gt;4)-beta-D-GlcNAc-(1-&gt;4)-alpha-D-GlcNAc-diphospho-di-trans,poly-cis-dolichol + GDP + H(+)</text>
        <dbReference type="Rhea" id="RHEA:29515"/>
        <dbReference type="Rhea" id="RHEA-COMP:19511"/>
        <dbReference type="Rhea" id="RHEA-COMP:19513"/>
        <dbReference type="ChEBI" id="CHEBI:15378"/>
        <dbReference type="ChEBI" id="CHEBI:57527"/>
        <dbReference type="ChEBI" id="CHEBI:58189"/>
        <dbReference type="ChEBI" id="CHEBI:58472"/>
        <dbReference type="ChEBI" id="CHEBI:132510"/>
        <dbReference type="EC" id="2.4.1.132"/>
    </reaction>
    <physiologicalReaction direction="left-to-right" evidence="14 16">
        <dbReference type="Rhea" id="RHEA:29516"/>
    </physiologicalReaction>
</comment>
<dbReference type="EMBL" id="CP064812">
    <property type="protein sequence ID" value="QPG73721.1"/>
    <property type="molecule type" value="Genomic_DNA"/>
</dbReference>
<dbReference type="KEGG" id="bnn:FOA43_001034"/>
<evidence type="ECO:0000256" key="7">
    <source>
        <dbReference type="ARBA" id="ARBA00019218"/>
    </source>
</evidence>
<keyword evidence="9 16" id="KW-0808">Transferase</keyword>
<evidence type="ECO:0000256" key="8">
    <source>
        <dbReference type="ARBA" id="ARBA00022676"/>
    </source>
</evidence>
<evidence type="ECO:0000313" key="20">
    <source>
        <dbReference type="Proteomes" id="UP000662931"/>
    </source>
</evidence>
<evidence type="ECO:0000256" key="14">
    <source>
        <dbReference type="ARBA" id="ARBA00045103"/>
    </source>
</evidence>
<dbReference type="SUPFAM" id="SSF53756">
    <property type="entry name" value="UDP-Glycosyltransferase/glycogen phosphorylase"/>
    <property type="match status" value="1"/>
</dbReference>
<dbReference type="GO" id="GO:0005789">
    <property type="term" value="C:endoplasmic reticulum membrane"/>
    <property type="evidence" value="ECO:0007669"/>
    <property type="project" value="UniProtKB-SubCell"/>
</dbReference>
<dbReference type="AlphaFoldDB" id="A0A875RWN5"/>
<dbReference type="Pfam" id="PF00534">
    <property type="entry name" value="Glycos_transf_1"/>
    <property type="match status" value="1"/>
</dbReference>
<organism evidence="19 20">
    <name type="scientific">Eeniella nana</name>
    <name type="common">Yeast</name>
    <name type="synonym">Brettanomyces nanus</name>
    <dbReference type="NCBI Taxonomy" id="13502"/>
    <lineage>
        <taxon>Eukaryota</taxon>
        <taxon>Fungi</taxon>
        <taxon>Dikarya</taxon>
        <taxon>Ascomycota</taxon>
        <taxon>Saccharomycotina</taxon>
        <taxon>Pichiomycetes</taxon>
        <taxon>Pichiales</taxon>
        <taxon>Pichiaceae</taxon>
        <taxon>Brettanomyces</taxon>
    </lineage>
</organism>
<feature type="domain" description="Glycosyl transferase family 1" evidence="17">
    <location>
        <begin position="211"/>
        <end position="395"/>
    </location>
</feature>
<feature type="transmembrane region" description="Helical" evidence="16">
    <location>
        <begin position="433"/>
        <end position="450"/>
    </location>
</feature>
<comment type="function">
    <text evidence="1 16">Mannosylates Man(2)GlcNAc(2)-dolichol diphosphate and Man(1)GlcNAc(2)-dolichol diphosphate to form Man(3)GlcNAc(2)-dolichol diphosphate.</text>
</comment>
<evidence type="ECO:0000256" key="10">
    <source>
        <dbReference type="ARBA" id="ARBA00022692"/>
    </source>
</evidence>
<keyword evidence="10 16" id="KW-0812">Transmembrane</keyword>
<evidence type="ECO:0000313" key="19">
    <source>
        <dbReference type="EMBL" id="QPG73721.1"/>
    </source>
</evidence>
<comment type="pathway">
    <text evidence="3 16">Protein modification; protein glycosylation.</text>
</comment>
<evidence type="ECO:0000256" key="5">
    <source>
        <dbReference type="ARBA" id="ARBA00011969"/>
    </source>
</evidence>
<evidence type="ECO:0000256" key="6">
    <source>
        <dbReference type="ARBA" id="ARBA00012649"/>
    </source>
</evidence>
<evidence type="ECO:0000256" key="3">
    <source>
        <dbReference type="ARBA" id="ARBA00004922"/>
    </source>
</evidence>
<evidence type="ECO:0000256" key="15">
    <source>
        <dbReference type="ARBA" id="ARBA00045104"/>
    </source>
</evidence>
<dbReference type="EC" id="2.4.1.132" evidence="6 16"/>
<accession>A0A875RWN5</accession>
<evidence type="ECO:0000259" key="17">
    <source>
        <dbReference type="Pfam" id="PF00534"/>
    </source>
</evidence>